<keyword evidence="2" id="KW-0001">2Fe-2S</keyword>
<dbReference type="SUPFAM" id="SSF50022">
    <property type="entry name" value="ISP domain"/>
    <property type="match status" value="1"/>
</dbReference>
<keyword evidence="3" id="KW-0479">Metal-binding</keyword>
<dbReference type="InterPro" id="IPR001663">
    <property type="entry name" value="Rng_hydr_dOase-A"/>
</dbReference>
<dbReference type="PANTHER" id="PTHR43756:SF5">
    <property type="entry name" value="CHOLINE MONOOXYGENASE, CHLOROPLASTIC"/>
    <property type="match status" value="1"/>
</dbReference>
<dbReference type="InterPro" id="IPR017941">
    <property type="entry name" value="Rieske_2Fe-2S"/>
</dbReference>
<dbReference type="InterPro" id="IPR036922">
    <property type="entry name" value="Rieske_2Fe-2S_sf"/>
</dbReference>
<comment type="caution">
    <text evidence="8">The sequence shown here is derived from an EMBL/GenBank/DDBJ whole genome shotgun (WGS) entry which is preliminary data.</text>
</comment>
<evidence type="ECO:0000313" key="8">
    <source>
        <dbReference type="EMBL" id="MCJ2180452.1"/>
    </source>
</evidence>
<dbReference type="SUPFAM" id="SSF55961">
    <property type="entry name" value="Bet v1-like"/>
    <property type="match status" value="1"/>
</dbReference>
<dbReference type="Gene3D" id="3.90.380.10">
    <property type="entry name" value="Naphthalene 1,2-dioxygenase Alpha Subunit, Chain A, domain 1"/>
    <property type="match status" value="1"/>
</dbReference>
<proteinExistence type="predicted"/>
<dbReference type="PROSITE" id="PS51296">
    <property type="entry name" value="RIESKE"/>
    <property type="match status" value="1"/>
</dbReference>
<dbReference type="InterPro" id="IPR015879">
    <property type="entry name" value="Ring_hydroxy_dOase_asu_C_dom"/>
</dbReference>
<keyword evidence="5" id="KW-0408">Iron</keyword>
<sequence length="467" mass="52478">MSLAGNPYPITRSELIPAQRYYDETFYQAEVDHLWPHVWQMACRLETIPHVGDWVEYSNVGKSVLVVRTKEGVKAYQNHCRHRGVPIAGGSGNGHGNCAKSGFICPFHGWRWNMDGESTFVYGKQLFSEDLLDQNELALKPVRCETWGGCAFINHDMNAPSLKDCLGPVLDRLDAHGMSNVRSEWWFATDLPANWKIAMEAFMEGYHVMMTHPQLQRSVPGLYNARYGDDTGGIGLPIDPEQSVEQNIRAQIDNLKLLGSGMAGMVHAKEIEIAEQLGPDNPDIQLPPTVAEAVPTWFGLVQDAVSRKLRERGENVPDLNAVCVSDPVNAVEYLFPHYFLLPFFTSYASYRIRPLGPEKCRFEIWSLTHFPEGQEPEPPMEPTVLPYDSQDFPMIPRQDYSNIPLQQKGLHSEGFEFMRLAKDVEGLISNYQRLIDGYIAGEPADKLAAANQKLGGNFDGPILDLEL</sequence>
<dbReference type="EMBL" id="JALHLE010000035">
    <property type="protein sequence ID" value="MCJ2180452.1"/>
    <property type="molecule type" value="Genomic_DNA"/>
</dbReference>
<feature type="domain" description="Rieske" evidence="7">
    <location>
        <begin position="39"/>
        <end position="153"/>
    </location>
</feature>
<organism evidence="8 9">
    <name type="scientific">Novosphingobium album</name>
    <name type="common">ex Hu et al. 2023</name>
    <dbReference type="NCBI Taxonomy" id="2930093"/>
    <lineage>
        <taxon>Bacteria</taxon>
        <taxon>Pseudomonadati</taxon>
        <taxon>Pseudomonadota</taxon>
        <taxon>Alphaproteobacteria</taxon>
        <taxon>Sphingomonadales</taxon>
        <taxon>Sphingomonadaceae</taxon>
        <taxon>Novosphingobium</taxon>
    </lineage>
</organism>
<evidence type="ECO:0000313" key="9">
    <source>
        <dbReference type="Proteomes" id="UP001162880"/>
    </source>
</evidence>
<gene>
    <name evidence="8" type="ORF">MTR64_17915</name>
</gene>
<evidence type="ECO:0000256" key="2">
    <source>
        <dbReference type="ARBA" id="ARBA00022714"/>
    </source>
</evidence>
<name>A0ABT0B5Z6_9SPHN</name>
<evidence type="ECO:0000256" key="4">
    <source>
        <dbReference type="ARBA" id="ARBA00023002"/>
    </source>
</evidence>
<dbReference type="Gene3D" id="2.102.10.10">
    <property type="entry name" value="Rieske [2Fe-2S] iron-sulphur domain"/>
    <property type="match status" value="1"/>
</dbReference>
<keyword evidence="4" id="KW-0560">Oxidoreductase</keyword>
<dbReference type="CDD" id="cd03469">
    <property type="entry name" value="Rieske_RO_Alpha_N"/>
    <property type="match status" value="1"/>
</dbReference>
<comment type="cofactor">
    <cofactor evidence="1">
        <name>Fe cation</name>
        <dbReference type="ChEBI" id="CHEBI:24875"/>
    </cofactor>
</comment>
<dbReference type="PRINTS" id="PR00090">
    <property type="entry name" value="RNGDIOXGNASE"/>
</dbReference>
<reference evidence="8" key="1">
    <citation type="submission" date="2022-03" db="EMBL/GenBank/DDBJ databases">
        <title>Identification of a novel bacterium isolated from mangrove sediments.</title>
        <authorList>
            <person name="Pan X."/>
        </authorList>
    </citation>
    <scope>NUCLEOTIDE SEQUENCE</scope>
    <source>
        <strain evidence="8">B2580</strain>
    </source>
</reference>
<dbReference type="Pfam" id="PF00848">
    <property type="entry name" value="Ring_hydroxyl_A"/>
    <property type="match status" value="2"/>
</dbReference>
<keyword evidence="6" id="KW-0411">Iron-sulfur</keyword>
<dbReference type="Pfam" id="PF00355">
    <property type="entry name" value="Rieske"/>
    <property type="match status" value="1"/>
</dbReference>
<evidence type="ECO:0000256" key="3">
    <source>
        <dbReference type="ARBA" id="ARBA00022723"/>
    </source>
</evidence>
<accession>A0ABT0B5Z6</accession>
<keyword evidence="9" id="KW-1185">Reference proteome</keyword>
<evidence type="ECO:0000256" key="5">
    <source>
        <dbReference type="ARBA" id="ARBA00023004"/>
    </source>
</evidence>
<dbReference type="PANTHER" id="PTHR43756">
    <property type="entry name" value="CHOLINE MONOOXYGENASE, CHLOROPLASTIC"/>
    <property type="match status" value="1"/>
</dbReference>
<protein>
    <submittedName>
        <fullName evidence="8">Rieske 2Fe-2S domain-containing protein</fullName>
    </submittedName>
</protein>
<dbReference type="Proteomes" id="UP001162880">
    <property type="component" value="Unassembled WGS sequence"/>
</dbReference>
<evidence type="ECO:0000256" key="6">
    <source>
        <dbReference type="ARBA" id="ARBA00023014"/>
    </source>
</evidence>
<evidence type="ECO:0000256" key="1">
    <source>
        <dbReference type="ARBA" id="ARBA00001962"/>
    </source>
</evidence>
<evidence type="ECO:0000259" key="7">
    <source>
        <dbReference type="PROSITE" id="PS51296"/>
    </source>
</evidence>